<proteinExistence type="predicted"/>
<organism evidence="1 2">
    <name type="scientific">Puccinia graminis f. sp. tritici</name>
    <dbReference type="NCBI Taxonomy" id="56615"/>
    <lineage>
        <taxon>Eukaryota</taxon>
        <taxon>Fungi</taxon>
        <taxon>Dikarya</taxon>
        <taxon>Basidiomycota</taxon>
        <taxon>Pucciniomycotina</taxon>
        <taxon>Pucciniomycetes</taxon>
        <taxon>Pucciniales</taxon>
        <taxon>Pucciniaceae</taxon>
        <taxon>Puccinia</taxon>
    </lineage>
</organism>
<gene>
    <name evidence="1" type="ORF">PGTUg99_009011</name>
</gene>
<dbReference type="Proteomes" id="UP000325313">
    <property type="component" value="Unassembled WGS sequence"/>
</dbReference>
<sequence>MVSETLSPEEIVQCTRKAQIDGTLAGIASGLASTTICTRVIKVHPKIYSLIGLSTGILVAYYYSTNALERNLETKEYHKRLLLSSEMEEFKEEDPLRS</sequence>
<accession>A0A5B0MCR7</accession>
<protein>
    <submittedName>
        <fullName evidence="1">Uncharacterized protein</fullName>
    </submittedName>
</protein>
<evidence type="ECO:0000313" key="1">
    <source>
        <dbReference type="EMBL" id="KAA1073848.1"/>
    </source>
</evidence>
<evidence type="ECO:0000313" key="2">
    <source>
        <dbReference type="Proteomes" id="UP000325313"/>
    </source>
</evidence>
<reference evidence="1 2" key="1">
    <citation type="submission" date="2019-05" db="EMBL/GenBank/DDBJ databases">
        <title>Emergence of the Ug99 lineage of the wheat stem rust pathogen through somatic hybridization.</title>
        <authorList>
            <person name="Li F."/>
            <person name="Upadhyaya N.M."/>
            <person name="Sperschneider J."/>
            <person name="Matny O."/>
            <person name="Nguyen-Phuc H."/>
            <person name="Mago R."/>
            <person name="Raley C."/>
            <person name="Miller M.E."/>
            <person name="Silverstein K.A.T."/>
            <person name="Henningsen E."/>
            <person name="Hirsch C.D."/>
            <person name="Visser B."/>
            <person name="Pretorius Z.A."/>
            <person name="Steffenson B.J."/>
            <person name="Schwessinger B."/>
            <person name="Dodds P.N."/>
            <person name="Figueroa M."/>
        </authorList>
    </citation>
    <scope>NUCLEOTIDE SEQUENCE [LARGE SCALE GENOMIC DNA]</scope>
    <source>
        <strain evidence="1 2">Ug99</strain>
    </source>
</reference>
<dbReference type="EMBL" id="VDEP01000474">
    <property type="protein sequence ID" value="KAA1073848.1"/>
    <property type="molecule type" value="Genomic_DNA"/>
</dbReference>
<name>A0A5B0MCR7_PUCGR</name>
<dbReference type="AlphaFoldDB" id="A0A5B0MCR7"/>
<comment type="caution">
    <text evidence="1">The sequence shown here is derived from an EMBL/GenBank/DDBJ whole genome shotgun (WGS) entry which is preliminary data.</text>
</comment>